<dbReference type="Gene3D" id="2.60.40.1180">
    <property type="entry name" value="Golgi alpha-mannosidase II"/>
    <property type="match status" value="1"/>
</dbReference>
<dbReference type="InterPro" id="IPR013780">
    <property type="entry name" value="Glyco_hydro_b"/>
</dbReference>
<dbReference type="GO" id="GO:0006680">
    <property type="term" value="P:glucosylceramide catabolic process"/>
    <property type="evidence" value="ECO:0007669"/>
    <property type="project" value="TreeGrafter"/>
</dbReference>
<dbReference type="OrthoDB" id="2012278at2759"/>
<dbReference type="SUPFAM" id="SSF51011">
    <property type="entry name" value="Glycosyl hydrolase domain"/>
    <property type="match status" value="1"/>
</dbReference>
<dbReference type="Pfam" id="PF17189">
    <property type="entry name" value="Glyco_hydro_30C"/>
    <property type="match status" value="1"/>
</dbReference>
<evidence type="ECO:0000256" key="3">
    <source>
        <dbReference type="ARBA" id="ARBA00022801"/>
    </source>
</evidence>
<dbReference type="AlphaFoldDB" id="A0A6A6NYQ9"/>
<evidence type="ECO:0000259" key="4">
    <source>
        <dbReference type="Pfam" id="PF02057"/>
    </source>
</evidence>
<dbReference type="InterPro" id="IPR033452">
    <property type="entry name" value="GH30_C"/>
</dbReference>
<dbReference type="PANTHER" id="PTHR11069">
    <property type="entry name" value="GLUCOSYLCERAMIDASE"/>
    <property type="match status" value="1"/>
</dbReference>
<accession>A0A6A6NYQ9</accession>
<dbReference type="EMBL" id="MU001683">
    <property type="protein sequence ID" value="KAF2456612.1"/>
    <property type="molecule type" value="Genomic_DNA"/>
</dbReference>
<dbReference type="PANTHER" id="PTHR11069:SF23">
    <property type="entry name" value="LYSOSOMAL ACID GLUCOSYLCERAMIDASE"/>
    <property type="match status" value="1"/>
</dbReference>
<dbReference type="Gene3D" id="3.20.20.80">
    <property type="entry name" value="Glycosidases"/>
    <property type="match status" value="1"/>
</dbReference>
<proteinExistence type="inferred from homology"/>
<protein>
    <submittedName>
        <fullName evidence="6">Glycoside hydrolase superfamily</fullName>
    </submittedName>
</protein>
<sequence>MAGIAEVWGLQLRQSGTEVNVDLSQRYQTMDGFGFSLAFQRANLVVNLPEEKRTALIDLFFNATTGAGFTILRNGIGASPDSNSDHMNTILPENPGSPTAEPEYVWDGKDSGQLWVSQQAVTYGLDQIYANAWSAPGFMKTNGNNANGGTLCGVSGTNCGDWRQAYADYLVQYIKFYEQEGVPVRYLGFLNEPDLSTSYSSMLSNGNQAAEFIEVLYPTLQENNMSNVGITCCDATGWNAQAQMLGGLSSVNDMIELITSHSYTSSPSSPLNTPHRVWESEYADLSGQWTTAWYSGGGAGDGMTWANNIYNAIVNANVSGYLYWEGVQSTAINGPVNEKLVRIDNNEVTVSKRLWAFAQWSRVVRPGAVRISSSSGGGGGGCTGWFCGGGGGLQTAAFQNADESVAVVAINGGGSSSDLSISLADFGVASAQAWMTDEDNDAAAVDIEVSSDGVVTGSVGANAMISFLIQGS</sequence>
<evidence type="ECO:0000256" key="1">
    <source>
        <dbReference type="ARBA" id="ARBA00005382"/>
    </source>
</evidence>
<feature type="domain" description="Glycosyl hydrolase family 30 beta sandwich" evidence="5">
    <location>
        <begin position="367"/>
        <end position="436"/>
    </location>
</feature>
<dbReference type="InterPro" id="IPR049161">
    <property type="entry name" value="GH59_cat"/>
</dbReference>
<dbReference type="InterPro" id="IPR001139">
    <property type="entry name" value="Glyco_hydro_30"/>
</dbReference>
<keyword evidence="2" id="KW-0732">Signal</keyword>
<dbReference type="GO" id="GO:0016020">
    <property type="term" value="C:membrane"/>
    <property type="evidence" value="ECO:0007669"/>
    <property type="project" value="GOC"/>
</dbReference>
<dbReference type="InterPro" id="IPR017853">
    <property type="entry name" value="GH"/>
</dbReference>
<evidence type="ECO:0000313" key="6">
    <source>
        <dbReference type="EMBL" id="KAF2456612.1"/>
    </source>
</evidence>
<comment type="similarity">
    <text evidence="1">Belongs to the glycosyl hydrolase 30 family.</text>
</comment>
<evidence type="ECO:0000313" key="7">
    <source>
        <dbReference type="Proteomes" id="UP000799766"/>
    </source>
</evidence>
<gene>
    <name evidence="6" type="ORF">BDY21DRAFT_287877</name>
</gene>
<reference evidence="6" key="1">
    <citation type="journal article" date="2020" name="Stud. Mycol.">
        <title>101 Dothideomycetes genomes: a test case for predicting lifestyles and emergence of pathogens.</title>
        <authorList>
            <person name="Haridas S."/>
            <person name="Albert R."/>
            <person name="Binder M."/>
            <person name="Bloem J."/>
            <person name="Labutti K."/>
            <person name="Salamov A."/>
            <person name="Andreopoulos B."/>
            <person name="Baker S."/>
            <person name="Barry K."/>
            <person name="Bills G."/>
            <person name="Bluhm B."/>
            <person name="Cannon C."/>
            <person name="Castanera R."/>
            <person name="Culley D."/>
            <person name="Daum C."/>
            <person name="Ezra D."/>
            <person name="Gonzalez J."/>
            <person name="Henrissat B."/>
            <person name="Kuo A."/>
            <person name="Liang C."/>
            <person name="Lipzen A."/>
            <person name="Lutzoni F."/>
            <person name="Magnuson J."/>
            <person name="Mondo S."/>
            <person name="Nolan M."/>
            <person name="Ohm R."/>
            <person name="Pangilinan J."/>
            <person name="Park H.-J."/>
            <person name="Ramirez L."/>
            <person name="Alfaro M."/>
            <person name="Sun H."/>
            <person name="Tritt A."/>
            <person name="Yoshinaga Y."/>
            <person name="Zwiers L.-H."/>
            <person name="Turgeon B."/>
            <person name="Goodwin S."/>
            <person name="Spatafora J."/>
            <person name="Crous P."/>
            <person name="Grigoriev I."/>
        </authorList>
    </citation>
    <scope>NUCLEOTIDE SEQUENCE</scope>
    <source>
        <strain evidence="6">ATCC 16933</strain>
    </source>
</reference>
<feature type="domain" description="Glycosyl hydrolase family 59 catalytic" evidence="4">
    <location>
        <begin position="36"/>
        <end position="339"/>
    </location>
</feature>
<dbReference type="SUPFAM" id="SSF51445">
    <property type="entry name" value="(Trans)glycosidases"/>
    <property type="match status" value="1"/>
</dbReference>
<dbReference type="GO" id="GO:0004348">
    <property type="term" value="F:glucosylceramidase activity"/>
    <property type="evidence" value="ECO:0007669"/>
    <property type="project" value="InterPro"/>
</dbReference>
<evidence type="ECO:0000259" key="5">
    <source>
        <dbReference type="Pfam" id="PF17189"/>
    </source>
</evidence>
<keyword evidence="7" id="KW-1185">Reference proteome</keyword>
<keyword evidence="3 6" id="KW-0378">Hydrolase</keyword>
<name>A0A6A6NYQ9_9PEZI</name>
<dbReference type="Pfam" id="PF02057">
    <property type="entry name" value="Glyco_hydro_59"/>
    <property type="match status" value="1"/>
</dbReference>
<dbReference type="Proteomes" id="UP000799766">
    <property type="component" value="Unassembled WGS sequence"/>
</dbReference>
<organism evidence="6 7">
    <name type="scientific">Lineolata rhizophorae</name>
    <dbReference type="NCBI Taxonomy" id="578093"/>
    <lineage>
        <taxon>Eukaryota</taxon>
        <taxon>Fungi</taxon>
        <taxon>Dikarya</taxon>
        <taxon>Ascomycota</taxon>
        <taxon>Pezizomycotina</taxon>
        <taxon>Dothideomycetes</taxon>
        <taxon>Dothideomycetes incertae sedis</taxon>
        <taxon>Lineolatales</taxon>
        <taxon>Lineolataceae</taxon>
        <taxon>Lineolata</taxon>
    </lineage>
</organism>
<evidence type="ECO:0000256" key="2">
    <source>
        <dbReference type="ARBA" id="ARBA00022729"/>
    </source>
</evidence>